<comment type="caution">
    <text evidence="3">The sequence shown here is derived from an EMBL/GenBank/DDBJ whole genome shotgun (WGS) entry which is preliminary data.</text>
</comment>
<dbReference type="Proteomes" id="UP000584867">
    <property type="component" value="Unassembled WGS sequence"/>
</dbReference>
<proteinExistence type="predicted"/>
<dbReference type="PANTHER" id="PTHR35102">
    <property type="entry name" value="E3 UBIQUITIN-PROTEIN LIGASE"/>
    <property type="match status" value="1"/>
</dbReference>
<dbReference type="RefSeq" id="WP_184260633.1">
    <property type="nucleotide sequence ID" value="NZ_JACHIO010000032.1"/>
</dbReference>
<keyword evidence="1" id="KW-0472">Membrane</keyword>
<protein>
    <recommendedName>
        <fullName evidence="2">DUF2062 domain-containing protein</fullName>
    </recommendedName>
</protein>
<feature type="transmembrane region" description="Helical" evidence="1">
    <location>
        <begin position="31"/>
        <end position="61"/>
    </location>
</feature>
<dbReference type="EMBL" id="JACHIO010000032">
    <property type="protein sequence ID" value="MBB5066667.1"/>
    <property type="molecule type" value="Genomic_DNA"/>
</dbReference>
<organism evidence="3 4">
    <name type="scientific">Granulicella mallensis</name>
    <dbReference type="NCBI Taxonomy" id="940614"/>
    <lineage>
        <taxon>Bacteria</taxon>
        <taxon>Pseudomonadati</taxon>
        <taxon>Acidobacteriota</taxon>
        <taxon>Terriglobia</taxon>
        <taxon>Terriglobales</taxon>
        <taxon>Acidobacteriaceae</taxon>
        <taxon>Granulicella</taxon>
    </lineage>
</organism>
<evidence type="ECO:0000259" key="2">
    <source>
        <dbReference type="Pfam" id="PF09835"/>
    </source>
</evidence>
<feature type="domain" description="DUF2062" evidence="2">
    <location>
        <begin position="16"/>
        <end position="153"/>
    </location>
</feature>
<accession>A0A7W7ZUZ3</accession>
<dbReference type="Pfam" id="PF09835">
    <property type="entry name" value="DUF2062"/>
    <property type="match status" value="1"/>
</dbReference>
<evidence type="ECO:0000313" key="3">
    <source>
        <dbReference type="EMBL" id="MBB5066667.1"/>
    </source>
</evidence>
<feature type="transmembrane region" description="Helical" evidence="1">
    <location>
        <begin position="126"/>
        <end position="147"/>
    </location>
</feature>
<keyword evidence="1" id="KW-0812">Transmembrane</keyword>
<evidence type="ECO:0000256" key="1">
    <source>
        <dbReference type="SAM" id="Phobius"/>
    </source>
</evidence>
<dbReference type="PANTHER" id="PTHR35102:SF1">
    <property type="entry name" value="E3 UBIQUITIN-PROTEIN LIGASE"/>
    <property type="match status" value="1"/>
</dbReference>
<gene>
    <name evidence="3" type="ORF">HDF15_005050</name>
</gene>
<name>A0A7W7ZUZ3_9BACT</name>
<dbReference type="AlphaFoldDB" id="A0A7W7ZUZ3"/>
<sequence>MMKLERSGFFRRRVVEPVLQLLRMGATPQRLAWSIAMGVVIGINPLLGSTTVLALAFASVFRLNVVASQLGNHLVYPLELLLLPVFLRVGIAVFHSPGLPLEREALFHAVKRHPWDTTRLLWRWEWHALIVWLVFAVVVAPLLQMVLRPVLEHMLAKLHAEPTMEK</sequence>
<evidence type="ECO:0000313" key="4">
    <source>
        <dbReference type="Proteomes" id="UP000584867"/>
    </source>
</evidence>
<feature type="transmembrane region" description="Helical" evidence="1">
    <location>
        <begin position="73"/>
        <end position="94"/>
    </location>
</feature>
<dbReference type="InterPro" id="IPR018639">
    <property type="entry name" value="DUF2062"/>
</dbReference>
<keyword evidence="1" id="KW-1133">Transmembrane helix</keyword>
<reference evidence="3 4" key="1">
    <citation type="submission" date="2020-08" db="EMBL/GenBank/DDBJ databases">
        <title>Genomic Encyclopedia of Type Strains, Phase IV (KMG-V): Genome sequencing to study the core and pangenomes of soil and plant-associated prokaryotes.</title>
        <authorList>
            <person name="Whitman W."/>
        </authorList>
    </citation>
    <scope>NUCLEOTIDE SEQUENCE [LARGE SCALE GENOMIC DNA]</scope>
    <source>
        <strain evidence="3 4">X5P3</strain>
    </source>
</reference>